<sequence length="547" mass="62342">MAHLEVVEQSNLSDILSHNLPLEPSEVVSLQRRIAQLEGELHHHRAAVSTARLLSLETLGHIFTFVFTDRGLNAKERETLLNLGLVSKHWRHATLYNHHLWGRINLEAAHLNPAAYDKIMAWLKRSGDTSRSIEFLEDPYASEEFPDWPPDRECTGSELCLWRNPIVIRLLAEGPSLDRVALGAVSVGCLFHLMGSLKRWKKKTPHSQMPWNSLKTLALPFRQCRWVYTTEDGTAKSVFHDLPDTIQYLQLWLPAEEFAFQHDNAIPLLDMPQAFLKNLVSFEIQINWESSDLLAALASCSNLETLVVDLAISRFDVDEDEDNTQRPVIQQLADTGICLPKLRRLQLREQPVALELLRYLVTPVLEDLDIGYSKHKMPPQLHHQGLLDSPFAETVLPFIKERSGCQSTLRSLRILNRKIPSEELVSVLIELPSITHLTLDQVTIDHDSFWESLQEHAQAAKESGLAVPLRHLAVLNLLGLKRLPFLFNRIFEFLIEVRGRKGCQLVISLPNGEISRAVKQYERYKAPDSEFEEKFKVALSILPAAEE</sequence>
<organism evidence="1 2">
    <name type="scientific">Ephemerocybe angulata</name>
    <dbReference type="NCBI Taxonomy" id="980116"/>
    <lineage>
        <taxon>Eukaryota</taxon>
        <taxon>Fungi</taxon>
        <taxon>Dikarya</taxon>
        <taxon>Basidiomycota</taxon>
        <taxon>Agaricomycotina</taxon>
        <taxon>Agaricomycetes</taxon>
        <taxon>Agaricomycetidae</taxon>
        <taxon>Agaricales</taxon>
        <taxon>Agaricineae</taxon>
        <taxon>Psathyrellaceae</taxon>
        <taxon>Ephemerocybe</taxon>
    </lineage>
</organism>
<comment type="caution">
    <text evidence="1">The sequence shown here is derived from an EMBL/GenBank/DDBJ whole genome shotgun (WGS) entry which is preliminary data.</text>
</comment>
<name>A0A8H5AVG8_9AGAR</name>
<protein>
    <recommendedName>
        <fullName evidence="3">F-box domain-containing protein</fullName>
    </recommendedName>
</protein>
<dbReference type="EMBL" id="JAACJK010000225">
    <property type="protein sequence ID" value="KAF5311719.1"/>
    <property type="molecule type" value="Genomic_DNA"/>
</dbReference>
<dbReference type="InterPro" id="IPR032675">
    <property type="entry name" value="LRR_dom_sf"/>
</dbReference>
<dbReference type="OrthoDB" id="3072120at2759"/>
<gene>
    <name evidence="1" type="ORF">D9611_009457</name>
</gene>
<reference evidence="1 2" key="1">
    <citation type="journal article" date="2020" name="ISME J.">
        <title>Uncovering the hidden diversity of litter-decomposition mechanisms in mushroom-forming fungi.</title>
        <authorList>
            <person name="Floudas D."/>
            <person name="Bentzer J."/>
            <person name="Ahren D."/>
            <person name="Johansson T."/>
            <person name="Persson P."/>
            <person name="Tunlid A."/>
        </authorList>
    </citation>
    <scope>NUCLEOTIDE SEQUENCE [LARGE SCALE GENOMIC DNA]</scope>
    <source>
        <strain evidence="1 2">CBS 175.51</strain>
    </source>
</reference>
<evidence type="ECO:0000313" key="2">
    <source>
        <dbReference type="Proteomes" id="UP000541558"/>
    </source>
</evidence>
<evidence type="ECO:0008006" key="3">
    <source>
        <dbReference type="Google" id="ProtNLM"/>
    </source>
</evidence>
<keyword evidence="2" id="KW-1185">Reference proteome</keyword>
<accession>A0A8H5AVG8</accession>
<dbReference type="Gene3D" id="3.80.10.10">
    <property type="entry name" value="Ribonuclease Inhibitor"/>
    <property type="match status" value="1"/>
</dbReference>
<proteinExistence type="predicted"/>
<evidence type="ECO:0000313" key="1">
    <source>
        <dbReference type="EMBL" id="KAF5311719.1"/>
    </source>
</evidence>
<dbReference type="SUPFAM" id="SSF52047">
    <property type="entry name" value="RNI-like"/>
    <property type="match status" value="1"/>
</dbReference>
<dbReference type="Proteomes" id="UP000541558">
    <property type="component" value="Unassembled WGS sequence"/>
</dbReference>
<dbReference type="AlphaFoldDB" id="A0A8H5AVG8"/>